<name>A0ABQ9GQ58_9NEOP</name>
<protein>
    <recommendedName>
        <fullName evidence="4">Ribosomal protein L2</fullName>
    </recommendedName>
</protein>
<proteinExistence type="predicted"/>
<reference evidence="2 3" key="1">
    <citation type="submission" date="2023-02" db="EMBL/GenBank/DDBJ databases">
        <title>LHISI_Scaffold_Assembly.</title>
        <authorList>
            <person name="Stuart O.P."/>
            <person name="Cleave R."/>
            <person name="Magrath M.J.L."/>
            <person name="Mikheyev A.S."/>
        </authorList>
    </citation>
    <scope>NUCLEOTIDE SEQUENCE [LARGE SCALE GENOMIC DNA]</scope>
    <source>
        <strain evidence="2">Daus_M_001</strain>
        <tissue evidence="2">Leg muscle</tissue>
    </source>
</reference>
<gene>
    <name evidence="2" type="ORF">PR048_024980</name>
</gene>
<dbReference type="EMBL" id="JARBHB010000010">
    <property type="protein sequence ID" value="KAJ8874138.1"/>
    <property type="molecule type" value="Genomic_DNA"/>
</dbReference>
<organism evidence="2 3">
    <name type="scientific">Dryococelus australis</name>
    <dbReference type="NCBI Taxonomy" id="614101"/>
    <lineage>
        <taxon>Eukaryota</taxon>
        <taxon>Metazoa</taxon>
        <taxon>Ecdysozoa</taxon>
        <taxon>Arthropoda</taxon>
        <taxon>Hexapoda</taxon>
        <taxon>Insecta</taxon>
        <taxon>Pterygota</taxon>
        <taxon>Neoptera</taxon>
        <taxon>Polyneoptera</taxon>
        <taxon>Phasmatodea</taxon>
        <taxon>Verophasmatodea</taxon>
        <taxon>Anareolatae</taxon>
        <taxon>Phasmatidae</taxon>
        <taxon>Eurycanthinae</taxon>
        <taxon>Dryococelus</taxon>
    </lineage>
</organism>
<evidence type="ECO:0008006" key="4">
    <source>
        <dbReference type="Google" id="ProtNLM"/>
    </source>
</evidence>
<evidence type="ECO:0000313" key="2">
    <source>
        <dbReference type="EMBL" id="KAJ8874138.1"/>
    </source>
</evidence>
<sequence length="497" mass="55875">MRAGGCPIVFPRPAEWSPHMRSCLLRRSLTERDDAPATRRELACNEVRMEQWWNAWLGEQREFSTSQLWPVRPMTLLASRQGANRVRSRDGSLRKFRKRESWADDAAAGRWVFSGIPPPPGPFHAGAAPLSPHFTLIGSGLFAHSLGAGGACHRAPAAPRHMGAMPPRGRHKLPNYGRKARVPGRRSGAQLRLISREAHAPPVNDVVLLNFDVSLSERLLLVSLPLIAAPLLSPPGALLSPTAFPPRGDKKKIIHESLSEARPTRKGRFTTENACVIRMKEDRLFTIERRKPEIPEKTGQTCGIVRHGSHVRKFGRDPSGNRIRFPLVGSYRSSRCATAAPAAPRNRNVYILTVLLMEAFLGRKLSRIWKFELGSRKNCLRCSSWKEQRHQAFYDIGTRRLPATLVDGEATAAERLARSPLTKVIRRRSGFNPRPGHSGFPHVEIVPDDAVGRRVFSVISRFPRLFIPALFHTHFNHPHLLSRPRLRELEIEKLDLV</sequence>
<feature type="region of interest" description="Disordered" evidence="1">
    <location>
        <begin position="160"/>
        <end position="184"/>
    </location>
</feature>
<comment type="caution">
    <text evidence="2">The sequence shown here is derived from an EMBL/GenBank/DDBJ whole genome shotgun (WGS) entry which is preliminary data.</text>
</comment>
<accession>A0ABQ9GQ58</accession>
<evidence type="ECO:0000313" key="3">
    <source>
        <dbReference type="Proteomes" id="UP001159363"/>
    </source>
</evidence>
<feature type="compositionally biased region" description="Basic residues" evidence="1">
    <location>
        <begin position="168"/>
        <end position="184"/>
    </location>
</feature>
<keyword evidence="3" id="KW-1185">Reference proteome</keyword>
<evidence type="ECO:0000256" key="1">
    <source>
        <dbReference type="SAM" id="MobiDB-lite"/>
    </source>
</evidence>
<dbReference type="Proteomes" id="UP001159363">
    <property type="component" value="Chromosome 9"/>
</dbReference>